<comment type="caution">
    <text evidence="2">The sequence shown here is derived from an EMBL/GenBank/DDBJ whole genome shotgun (WGS) entry which is preliminary data.</text>
</comment>
<reference evidence="2" key="1">
    <citation type="submission" date="2023-07" db="EMBL/GenBank/DDBJ databases">
        <authorList>
            <consortium name="AG Swart"/>
            <person name="Singh M."/>
            <person name="Singh A."/>
            <person name="Seah K."/>
            <person name="Emmerich C."/>
        </authorList>
    </citation>
    <scope>NUCLEOTIDE SEQUENCE</scope>
    <source>
        <strain evidence="2">DP1</strain>
    </source>
</reference>
<organism evidence="2 3">
    <name type="scientific">Euplotes crassus</name>
    <dbReference type="NCBI Taxonomy" id="5936"/>
    <lineage>
        <taxon>Eukaryota</taxon>
        <taxon>Sar</taxon>
        <taxon>Alveolata</taxon>
        <taxon>Ciliophora</taxon>
        <taxon>Intramacronucleata</taxon>
        <taxon>Spirotrichea</taxon>
        <taxon>Hypotrichia</taxon>
        <taxon>Euplotida</taxon>
        <taxon>Euplotidae</taxon>
        <taxon>Moneuplotes</taxon>
    </lineage>
</organism>
<sequence length="675" mass="76735">MAAAGVKMIDLANGEGMTTREQSVNRYQNQITKLCNFKLLQNFGRKGEIVEGTKGEESKKRAAKRANSEPRASNGNYIACTMNREMKGPVRINEEIEHELTQFKKEIEYKFANSKMNKKFSFPRAEPVKKPVISNKDPIIRKKGTKSCDKVPIKYHPHLRNKALKNYKPVVNFSKAGVSAKKSAQNRSSRRKNKIIIKNNIRNPSENKVLFESIPAEPMRTINRTPDNMMINGNENMTTDYNEITELIKGRTKIENYLDTGMLSDKQNKPNLDKSKQFVENLKKTKYKKYIQPHSPSRFANSDVLSQLKAMNSSSRSSNRPAEKILGTKCKKMVGSSFDTLEGLNKICSSTVDKRHLNSYAENMVKVAKESSNNRDNKKHLLTMQFLEEEPFNSFSCVSYHEKPKKMKTGKRGITKRETNSTRNNLKKITTKEAVHKKQNTISNNNAFKILTSPRATKQNTKVLSSRMKVINLNKDHKFKRKLKDSKQKDSAHTTEGSTKKACKREYSRKLGSSLCHSYNASIISSAKTPHANNSRPKKSRGSSRSKMSAASSNSKAKRTPLSVYHQKGAKPLKIKKKLAGIPRSHLKNKSSLNHGYIPKQYLSTHDSLEKTSMYETSVLEPGKFYPKSSQQGLDVPFTGKMSIEHKTFDKRGYNKNKEKFKKSKIVPKTKSKFL</sequence>
<evidence type="ECO:0000313" key="3">
    <source>
        <dbReference type="Proteomes" id="UP001295684"/>
    </source>
</evidence>
<dbReference type="Proteomes" id="UP001295684">
    <property type="component" value="Unassembled WGS sequence"/>
</dbReference>
<accession>A0AAD1XR74</accession>
<feature type="region of interest" description="Disordered" evidence="1">
    <location>
        <begin position="527"/>
        <end position="564"/>
    </location>
</feature>
<feature type="compositionally biased region" description="Low complexity" evidence="1">
    <location>
        <begin position="545"/>
        <end position="555"/>
    </location>
</feature>
<dbReference type="AlphaFoldDB" id="A0AAD1XR74"/>
<evidence type="ECO:0000313" key="2">
    <source>
        <dbReference type="EMBL" id="CAI2377651.1"/>
    </source>
</evidence>
<name>A0AAD1XR74_EUPCR</name>
<feature type="region of interest" description="Disordered" evidence="1">
    <location>
        <begin position="51"/>
        <end position="75"/>
    </location>
</feature>
<protein>
    <submittedName>
        <fullName evidence="2">Uncharacterized protein</fullName>
    </submittedName>
</protein>
<evidence type="ECO:0000256" key="1">
    <source>
        <dbReference type="SAM" id="MobiDB-lite"/>
    </source>
</evidence>
<feature type="region of interest" description="Disordered" evidence="1">
    <location>
        <begin position="475"/>
        <end position="504"/>
    </location>
</feature>
<feature type="compositionally biased region" description="Basic and acidic residues" evidence="1">
    <location>
        <begin position="51"/>
        <end position="60"/>
    </location>
</feature>
<dbReference type="EMBL" id="CAMPGE010019307">
    <property type="protein sequence ID" value="CAI2377651.1"/>
    <property type="molecule type" value="Genomic_DNA"/>
</dbReference>
<proteinExistence type="predicted"/>
<gene>
    <name evidence="2" type="ORF">ECRASSUSDP1_LOCUS19039</name>
</gene>
<keyword evidence="3" id="KW-1185">Reference proteome</keyword>